<dbReference type="InterPro" id="IPR048478">
    <property type="entry name" value="LSM12_LSM"/>
</dbReference>
<dbReference type="Pfam" id="PF09793">
    <property type="entry name" value="AD"/>
    <property type="match status" value="1"/>
</dbReference>
<dbReference type="InterPro" id="IPR039683">
    <property type="entry name" value="Lsm12-like"/>
</dbReference>
<dbReference type="InterPro" id="IPR047574">
    <property type="entry name" value="AD"/>
</dbReference>
<dbReference type="AlphaFoldDB" id="A0A504Z279"/>
<dbReference type="PANTHER" id="PTHR13542">
    <property type="entry name" value="LSM12 HOMOLOG"/>
    <property type="match status" value="1"/>
</dbReference>
<keyword evidence="3" id="KW-1185">Reference proteome</keyword>
<organism evidence="2 3">
    <name type="scientific">Fasciola gigantica</name>
    <name type="common">Giant liver fluke</name>
    <dbReference type="NCBI Taxonomy" id="46835"/>
    <lineage>
        <taxon>Eukaryota</taxon>
        <taxon>Metazoa</taxon>
        <taxon>Spiralia</taxon>
        <taxon>Lophotrochozoa</taxon>
        <taxon>Platyhelminthes</taxon>
        <taxon>Trematoda</taxon>
        <taxon>Digenea</taxon>
        <taxon>Plagiorchiida</taxon>
        <taxon>Echinostomata</taxon>
        <taxon>Echinostomatoidea</taxon>
        <taxon>Fasciolidae</taxon>
        <taxon>Fasciola</taxon>
    </lineage>
</organism>
<evidence type="ECO:0000313" key="2">
    <source>
        <dbReference type="EMBL" id="TPP66826.1"/>
    </source>
</evidence>
<comment type="caution">
    <text evidence="2">The sequence shown here is derived from an EMBL/GenBank/DDBJ whole genome shotgun (WGS) entry which is preliminary data.</text>
</comment>
<name>A0A504Z279_FASGI</name>
<dbReference type="Pfam" id="PF21166">
    <property type="entry name" value="LSM12_LSM"/>
    <property type="match status" value="1"/>
</dbReference>
<evidence type="ECO:0000259" key="1">
    <source>
        <dbReference type="PROSITE" id="PS52001"/>
    </source>
</evidence>
<dbReference type="Proteomes" id="UP000316759">
    <property type="component" value="Unassembled WGS sequence"/>
</dbReference>
<proteinExistence type="predicted"/>
<dbReference type="InterPro" id="IPR019181">
    <property type="entry name" value="LSM12_ABD"/>
</dbReference>
<dbReference type="STRING" id="46835.A0A504Z279"/>
<accession>A0A504Z279</accession>
<evidence type="ECO:0000313" key="3">
    <source>
        <dbReference type="Proteomes" id="UP000316759"/>
    </source>
</evidence>
<dbReference type="EMBL" id="SUNJ01001381">
    <property type="protein sequence ID" value="TPP66826.1"/>
    <property type="molecule type" value="Genomic_DNA"/>
</dbReference>
<reference evidence="2 3" key="1">
    <citation type="submission" date="2019-04" db="EMBL/GenBank/DDBJ databases">
        <title>Annotation for the trematode Fasciola gigantica.</title>
        <authorList>
            <person name="Choi Y.-J."/>
        </authorList>
    </citation>
    <scope>NUCLEOTIDE SEQUENCE [LARGE SCALE GENOMIC DNA]</scope>
    <source>
        <strain evidence="2">Uganda_cow_1</strain>
    </source>
</reference>
<protein>
    <recommendedName>
        <fullName evidence="1">AD domain-containing protein</fullName>
    </recommendedName>
</protein>
<sequence>MTIHTALKPGSVISAVCDSTPIEGEVICVDLTRKIIVLQTTSSGRRDTYDVILVRTDFLRDIKTVREGTVPVYPELNISKLAERIKRNERIQQEKQKFYRPGVPSEVRELVEHIEKTLTEVVWDDPNIIVMEHTKICPPYKEDNVLVNSESTIATRQTAHVRKIVCERFSQAHACRFKDSTWIEIPFLQTTT</sequence>
<feature type="domain" description="AD" evidence="1">
    <location>
        <begin position="74"/>
        <end position="173"/>
    </location>
</feature>
<dbReference type="OrthoDB" id="1057137at2759"/>
<gene>
    <name evidence="2" type="ORF">FGIG_00467</name>
</gene>
<dbReference type="PROSITE" id="PS52001">
    <property type="entry name" value="AD"/>
    <property type="match status" value="1"/>
</dbReference>
<dbReference type="SMART" id="SM00995">
    <property type="entry name" value="AD"/>
    <property type="match status" value="1"/>
</dbReference>